<dbReference type="GO" id="GO:0009102">
    <property type="term" value="P:biotin biosynthetic process"/>
    <property type="evidence" value="ECO:0007669"/>
    <property type="project" value="UniProtKB-UniRule"/>
</dbReference>
<comment type="cofactor">
    <cofactor evidence="16 17">
        <name>[4Fe-4S] cluster</name>
        <dbReference type="ChEBI" id="CHEBI:49883"/>
    </cofactor>
    <text evidence="16 17">Binds 1 [4Fe-4S] cluster. The cluster is coordinated with 3 cysteines and an exchangeable S-adenosyl-L-methionine.</text>
</comment>
<feature type="binding site" evidence="16 17">
    <location>
        <position position="68"/>
    </location>
    <ligand>
        <name>[4Fe-4S] cluster</name>
        <dbReference type="ChEBI" id="CHEBI:49883"/>
        <note>4Fe-4S-S-AdoMet</note>
    </ligand>
</feature>
<keyword evidence="11 16" id="KW-0408">Iron</keyword>
<feature type="binding site" evidence="16 17">
    <location>
        <position position="64"/>
    </location>
    <ligand>
        <name>[4Fe-4S] cluster</name>
        <dbReference type="ChEBI" id="CHEBI:49883"/>
        <note>4Fe-4S-S-AdoMet</note>
    </ligand>
</feature>
<dbReference type="InterPro" id="IPR006638">
    <property type="entry name" value="Elp3/MiaA/NifB-like_rSAM"/>
</dbReference>
<evidence type="ECO:0000256" key="13">
    <source>
        <dbReference type="ARBA" id="ARBA00051157"/>
    </source>
</evidence>
<feature type="binding site" evidence="16 17">
    <location>
        <position position="108"/>
    </location>
    <ligand>
        <name>[2Fe-2S] cluster</name>
        <dbReference type="ChEBI" id="CHEBI:190135"/>
    </ligand>
</feature>
<evidence type="ECO:0000256" key="16">
    <source>
        <dbReference type="HAMAP-Rule" id="MF_01694"/>
    </source>
</evidence>
<dbReference type="UniPathway" id="UPA00078">
    <property type="reaction ID" value="UER00162"/>
</dbReference>
<evidence type="ECO:0000256" key="4">
    <source>
        <dbReference type="ARBA" id="ARBA00012236"/>
    </source>
</evidence>
<feature type="binding site" evidence="16 17">
    <location>
        <position position="270"/>
    </location>
    <ligand>
        <name>[2Fe-2S] cluster</name>
        <dbReference type="ChEBI" id="CHEBI:190135"/>
    </ligand>
</feature>
<sequence length="337" mass="37380">MNWHSLAEHVLNGHELTHQECIDFLQADSKETLSQIDAAYMIRHHYYGNDVKLNMLINTKSGLCPENCRYCSQSSESSAPIEKYKMMTKEEIVKGAQRAAKLGAGTFCIVASGRGPSRHELAIVKEAAREIKETLPLKLCGCLGILADNQAEELKEAGIDRYNHNINTSAEFHENIVSSHTFDDRVGTVEKVKQAGISPCSGIIIGMGESTENIISMLHTLRSLNADSIPINFLHAIEGTAFENKTPMTPIWCLRIVALARFILPTKEIRIAGGRELNLRSLQPMALYAANSIFLGDYLTTSGQESEKDLKMIEDLGFTVEKDAFARSAEDLQELHN</sequence>
<evidence type="ECO:0000256" key="6">
    <source>
        <dbReference type="ARBA" id="ARBA00022679"/>
    </source>
</evidence>
<proteinExistence type="inferred from homology"/>
<keyword evidence="10 16" id="KW-0093">Biotin biosynthesis</keyword>
<evidence type="ECO:0000256" key="9">
    <source>
        <dbReference type="ARBA" id="ARBA00022723"/>
    </source>
</evidence>
<evidence type="ECO:0000256" key="11">
    <source>
        <dbReference type="ARBA" id="ARBA00023004"/>
    </source>
</evidence>
<evidence type="ECO:0000256" key="2">
    <source>
        <dbReference type="ARBA" id="ARBA00010765"/>
    </source>
</evidence>
<comment type="pathway">
    <text evidence="1 16">Cofactor biosynthesis; biotin biosynthesis; biotin from 7,8-diaminononanoate: step 2/2.</text>
</comment>
<evidence type="ECO:0000256" key="14">
    <source>
        <dbReference type="ARBA" id="ARBA00057568"/>
    </source>
</evidence>
<evidence type="ECO:0000313" key="20">
    <source>
        <dbReference type="Proteomes" id="UP000248646"/>
    </source>
</evidence>
<feature type="binding site" evidence="16 17">
    <location>
        <position position="71"/>
    </location>
    <ligand>
        <name>[4Fe-4S] cluster</name>
        <dbReference type="ChEBI" id="CHEBI:49883"/>
        <note>4Fe-4S-S-AdoMet</note>
    </ligand>
</feature>
<reference evidence="19 20" key="1">
    <citation type="submission" date="2018-06" db="EMBL/GenBank/DDBJ databases">
        <title>Genomic Encyclopedia of Type Strains, Phase IV (KMG-IV): sequencing the most valuable type-strain genomes for metagenomic binning, comparative biology and taxonomic classification.</title>
        <authorList>
            <person name="Goeker M."/>
        </authorList>
    </citation>
    <scope>NUCLEOTIDE SEQUENCE [LARGE SCALE GENOMIC DNA]</scope>
    <source>
        <strain evidence="19 20">DSM 5</strain>
    </source>
</reference>
<dbReference type="SMART" id="SM00729">
    <property type="entry name" value="Elp3"/>
    <property type="match status" value="1"/>
</dbReference>
<dbReference type="PANTHER" id="PTHR22976:SF2">
    <property type="entry name" value="BIOTIN SYNTHASE, MITOCHONDRIAL"/>
    <property type="match status" value="1"/>
</dbReference>
<protein>
    <recommendedName>
        <fullName evidence="15 16">Biotin synthase</fullName>
        <ecNumber evidence="4 16">2.8.1.6</ecNumber>
    </recommendedName>
</protein>
<organism evidence="19 20">
    <name type="scientific">Psychrobacillus insolitus</name>
    <dbReference type="NCBI Taxonomy" id="1461"/>
    <lineage>
        <taxon>Bacteria</taxon>
        <taxon>Bacillati</taxon>
        <taxon>Bacillota</taxon>
        <taxon>Bacilli</taxon>
        <taxon>Bacillales</taxon>
        <taxon>Bacillaceae</taxon>
        <taxon>Psychrobacillus</taxon>
    </lineage>
</organism>
<accession>A0A2W7MPR6</accession>
<evidence type="ECO:0000313" key="19">
    <source>
        <dbReference type="EMBL" id="PZX04664.1"/>
    </source>
</evidence>
<evidence type="ECO:0000256" key="10">
    <source>
        <dbReference type="ARBA" id="ARBA00022756"/>
    </source>
</evidence>
<evidence type="ECO:0000256" key="5">
    <source>
        <dbReference type="ARBA" id="ARBA00022485"/>
    </source>
</evidence>
<dbReference type="GO" id="GO:0051539">
    <property type="term" value="F:4 iron, 4 sulfur cluster binding"/>
    <property type="evidence" value="ECO:0007669"/>
    <property type="project" value="UniProtKB-KW"/>
</dbReference>
<dbReference type="Pfam" id="PF04055">
    <property type="entry name" value="Radical_SAM"/>
    <property type="match status" value="1"/>
</dbReference>
<dbReference type="FunFam" id="3.20.20.70:FF:000026">
    <property type="entry name" value="Biotin synthase"/>
    <property type="match status" value="1"/>
</dbReference>
<comment type="caution">
    <text evidence="19">The sequence shown here is derived from an EMBL/GenBank/DDBJ whole genome shotgun (WGS) entry which is preliminary data.</text>
</comment>
<keyword evidence="6 16" id="KW-0808">Transferase</keyword>
<comment type="cofactor">
    <cofactor evidence="16">
        <name>[2Fe-2S] cluster</name>
        <dbReference type="ChEBI" id="CHEBI:190135"/>
    </cofactor>
    <text evidence="16">Binds 1 [2Fe-2S] cluster. The cluster is coordinated with 3 cysteines and 1 arginine.</text>
</comment>
<gene>
    <name evidence="16" type="primary">bioB</name>
    <name evidence="19" type="ORF">C7437_104176</name>
</gene>
<comment type="cofactor">
    <cofactor evidence="17">
        <name>[2Fe-2S] cluster</name>
        <dbReference type="ChEBI" id="CHEBI:190135"/>
    </cofactor>
    <text evidence="17">Binds 1 [2Fe-2S] cluster. The cluster is coordinated with 3 cysteines and 1 arginine.</text>
</comment>
<feature type="domain" description="Radical SAM core" evidence="18">
    <location>
        <begin position="49"/>
        <end position="275"/>
    </location>
</feature>
<dbReference type="EC" id="2.8.1.6" evidence="4 16"/>
<dbReference type="GO" id="GO:0051537">
    <property type="term" value="F:2 iron, 2 sulfur cluster binding"/>
    <property type="evidence" value="ECO:0007669"/>
    <property type="project" value="UniProtKB-KW"/>
</dbReference>
<feature type="binding site" evidence="16 17">
    <location>
        <position position="140"/>
    </location>
    <ligand>
        <name>[2Fe-2S] cluster</name>
        <dbReference type="ChEBI" id="CHEBI:190135"/>
    </ligand>
</feature>
<dbReference type="OrthoDB" id="9786826at2"/>
<dbReference type="InterPro" id="IPR002684">
    <property type="entry name" value="Biotin_synth/BioAB"/>
</dbReference>
<comment type="function">
    <text evidence="14 16">Catalyzes the conversion of dethiobiotin (DTB) to biotin by the insertion of a sulfur atom into dethiobiotin via a radical-based mechanism.</text>
</comment>
<keyword evidence="5 16" id="KW-0004">4Fe-4S</keyword>
<keyword evidence="8 16" id="KW-0001">2Fe-2S</keyword>
<dbReference type="SFLD" id="SFLDG01278">
    <property type="entry name" value="biotin_synthase_like"/>
    <property type="match status" value="1"/>
</dbReference>
<dbReference type="InterPro" id="IPR058240">
    <property type="entry name" value="rSAM_sf"/>
</dbReference>
<dbReference type="PANTHER" id="PTHR22976">
    <property type="entry name" value="BIOTIN SYNTHASE"/>
    <property type="match status" value="1"/>
</dbReference>
<dbReference type="AlphaFoldDB" id="A0A2W7MPR6"/>
<dbReference type="InterPro" id="IPR024177">
    <property type="entry name" value="Biotin_synthase"/>
</dbReference>
<evidence type="ECO:0000256" key="7">
    <source>
        <dbReference type="ARBA" id="ARBA00022691"/>
    </source>
</evidence>
<keyword evidence="20" id="KW-1185">Reference proteome</keyword>
<comment type="subunit">
    <text evidence="3 16">Homodimer.</text>
</comment>
<dbReference type="SUPFAM" id="SSF102114">
    <property type="entry name" value="Radical SAM enzymes"/>
    <property type="match status" value="1"/>
</dbReference>
<comment type="similarity">
    <text evidence="2 16">Belongs to the radical SAM superfamily. Biotin synthase family.</text>
</comment>
<dbReference type="Gene3D" id="3.20.20.70">
    <property type="entry name" value="Aldolase class I"/>
    <property type="match status" value="1"/>
</dbReference>
<dbReference type="CDD" id="cd01335">
    <property type="entry name" value="Radical_SAM"/>
    <property type="match status" value="1"/>
</dbReference>
<dbReference type="SMART" id="SM00876">
    <property type="entry name" value="BATS"/>
    <property type="match status" value="1"/>
</dbReference>
<dbReference type="InterPro" id="IPR010722">
    <property type="entry name" value="BATS_dom"/>
</dbReference>
<dbReference type="NCBIfam" id="TIGR00433">
    <property type="entry name" value="bioB"/>
    <property type="match status" value="1"/>
</dbReference>
<evidence type="ECO:0000256" key="15">
    <source>
        <dbReference type="ARBA" id="ARBA00070199"/>
    </source>
</evidence>
<dbReference type="SFLD" id="SFLDG01060">
    <property type="entry name" value="BATS_domain_containing"/>
    <property type="match status" value="1"/>
</dbReference>
<dbReference type="GO" id="GO:0005506">
    <property type="term" value="F:iron ion binding"/>
    <property type="evidence" value="ECO:0007669"/>
    <property type="project" value="UniProtKB-UniRule"/>
</dbReference>
<dbReference type="InterPro" id="IPR007197">
    <property type="entry name" value="rSAM"/>
</dbReference>
<evidence type="ECO:0000256" key="12">
    <source>
        <dbReference type="ARBA" id="ARBA00023014"/>
    </source>
</evidence>
<keyword evidence="7 16" id="KW-0949">S-adenosyl-L-methionine</keyword>
<feature type="binding site" evidence="16 17">
    <location>
        <position position="200"/>
    </location>
    <ligand>
        <name>[2Fe-2S] cluster</name>
        <dbReference type="ChEBI" id="CHEBI:190135"/>
    </ligand>
</feature>
<evidence type="ECO:0000256" key="8">
    <source>
        <dbReference type="ARBA" id="ARBA00022714"/>
    </source>
</evidence>
<dbReference type="Pfam" id="PF06968">
    <property type="entry name" value="BATS"/>
    <property type="match status" value="1"/>
</dbReference>
<name>A0A2W7MPR6_9BACI</name>
<dbReference type="RefSeq" id="WP_111439827.1">
    <property type="nucleotide sequence ID" value="NZ_QKZI01000004.1"/>
</dbReference>
<dbReference type="HAMAP" id="MF_01694">
    <property type="entry name" value="BioB"/>
    <property type="match status" value="1"/>
</dbReference>
<evidence type="ECO:0000256" key="3">
    <source>
        <dbReference type="ARBA" id="ARBA00011738"/>
    </source>
</evidence>
<dbReference type="Proteomes" id="UP000248646">
    <property type="component" value="Unassembled WGS sequence"/>
</dbReference>
<evidence type="ECO:0000256" key="1">
    <source>
        <dbReference type="ARBA" id="ARBA00004942"/>
    </source>
</evidence>
<dbReference type="SFLD" id="SFLDS00029">
    <property type="entry name" value="Radical_SAM"/>
    <property type="match status" value="1"/>
</dbReference>
<dbReference type="PIRSF" id="PIRSF001619">
    <property type="entry name" value="Biotin_synth"/>
    <property type="match status" value="1"/>
</dbReference>
<dbReference type="EMBL" id="QKZI01000004">
    <property type="protein sequence ID" value="PZX04664.1"/>
    <property type="molecule type" value="Genomic_DNA"/>
</dbReference>
<evidence type="ECO:0000256" key="17">
    <source>
        <dbReference type="PIRSR" id="PIRSR001619-1"/>
    </source>
</evidence>
<dbReference type="PROSITE" id="PS51918">
    <property type="entry name" value="RADICAL_SAM"/>
    <property type="match status" value="1"/>
</dbReference>
<comment type="catalytic activity">
    <reaction evidence="13 16">
        <text>(4R,5S)-dethiobiotin + (sulfur carrier)-SH + 2 reduced [2Fe-2S]-[ferredoxin] + 2 S-adenosyl-L-methionine = (sulfur carrier)-H + biotin + 2 5'-deoxyadenosine + 2 L-methionine + 2 oxidized [2Fe-2S]-[ferredoxin]</text>
        <dbReference type="Rhea" id="RHEA:22060"/>
        <dbReference type="Rhea" id="RHEA-COMP:10000"/>
        <dbReference type="Rhea" id="RHEA-COMP:10001"/>
        <dbReference type="Rhea" id="RHEA-COMP:14737"/>
        <dbReference type="Rhea" id="RHEA-COMP:14739"/>
        <dbReference type="ChEBI" id="CHEBI:17319"/>
        <dbReference type="ChEBI" id="CHEBI:29917"/>
        <dbReference type="ChEBI" id="CHEBI:33737"/>
        <dbReference type="ChEBI" id="CHEBI:33738"/>
        <dbReference type="ChEBI" id="CHEBI:57586"/>
        <dbReference type="ChEBI" id="CHEBI:57844"/>
        <dbReference type="ChEBI" id="CHEBI:59789"/>
        <dbReference type="ChEBI" id="CHEBI:64428"/>
        <dbReference type="ChEBI" id="CHEBI:149473"/>
        <dbReference type="EC" id="2.8.1.6"/>
    </reaction>
</comment>
<dbReference type="InterPro" id="IPR013785">
    <property type="entry name" value="Aldolase_TIM"/>
</dbReference>
<keyword evidence="12 16" id="KW-0411">Iron-sulfur</keyword>
<evidence type="ECO:0000259" key="18">
    <source>
        <dbReference type="PROSITE" id="PS51918"/>
    </source>
</evidence>
<dbReference type="GO" id="GO:0004076">
    <property type="term" value="F:biotin synthase activity"/>
    <property type="evidence" value="ECO:0007669"/>
    <property type="project" value="UniProtKB-UniRule"/>
</dbReference>
<keyword evidence="9 16" id="KW-0479">Metal-binding</keyword>